<proteinExistence type="inferred from homology"/>
<dbReference type="NCBIfam" id="NF001319">
    <property type="entry name" value="PRK00258.3-3"/>
    <property type="match status" value="1"/>
</dbReference>
<organism evidence="12 13">
    <name type="scientific">Sediminibacillus halophilus</name>
    <dbReference type="NCBI Taxonomy" id="482461"/>
    <lineage>
        <taxon>Bacteria</taxon>
        <taxon>Bacillati</taxon>
        <taxon>Bacillota</taxon>
        <taxon>Bacilli</taxon>
        <taxon>Bacillales</taxon>
        <taxon>Bacillaceae</taxon>
        <taxon>Sediminibacillus</taxon>
    </lineage>
</organism>
<feature type="domain" description="Quinate/shikimate 5-dehydrogenase/glutamyl-tRNA reductase" evidence="9">
    <location>
        <begin position="120"/>
        <end position="194"/>
    </location>
</feature>
<gene>
    <name evidence="8" type="primary">aroE</name>
    <name evidence="12" type="ORF">SAMN05216244_3982</name>
</gene>
<dbReference type="GO" id="GO:0009073">
    <property type="term" value="P:aromatic amino acid family biosynthetic process"/>
    <property type="evidence" value="ECO:0007669"/>
    <property type="project" value="UniProtKB-KW"/>
</dbReference>
<sequence length="279" mass="31054">MGYKLGLIGYPVQHSLSPFIHQKFMENTGIQGSYQLFATEPNQLEKRVNELKRAGISGFNVTVPHKQAVMSYLDEVDTDAYRIGAVNTVVNDKGRLKGYNTDGSGYLRSLAEAYPDVLRQEKKALILGAGGAARGIYRALAKHGIQRIGIANRTKSKAEGLLDLQDLHTETEILSYSEAESSLDNYDLIVQTTSVGMSPEYDEQVISLNKVKPHTVVSDIVYKPLTTKLLRQAGDLGARTHQGHTMLLYQAQYAFEIWTGTHPQMESLVEQLEQRLRGK</sequence>
<evidence type="ECO:0000256" key="4">
    <source>
        <dbReference type="ARBA" id="ARBA00022857"/>
    </source>
</evidence>
<feature type="binding site" evidence="8">
    <location>
        <position position="87"/>
    </location>
    <ligand>
        <name>shikimate</name>
        <dbReference type="ChEBI" id="CHEBI:36208"/>
    </ligand>
</feature>
<feature type="binding site" evidence="8">
    <location>
        <begin position="128"/>
        <end position="132"/>
    </location>
    <ligand>
        <name>NADP(+)</name>
        <dbReference type="ChEBI" id="CHEBI:58349"/>
    </ligand>
</feature>
<dbReference type="InterPro" id="IPR046346">
    <property type="entry name" value="Aminoacid_DH-like_N_sf"/>
</dbReference>
<feature type="binding site" evidence="8">
    <location>
        <position position="222"/>
    </location>
    <ligand>
        <name>shikimate</name>
        <dbReference type="ChEBI" id="CHEBI:36208"/>
    </ligand>
</feature>
<dbReference type="CDD" id="cd01065">
    <property type="entry name" value="NAD_bind_Shikimate_DH"/>
    <property type="match status" value="1"/>
</dbReference>
<dbReference type="NCBIfam" id="TIGR00507">
    <property type="entry name" value="aroE"/>
    <property type="match status" value="1"/>
</dbReference>
<protein>
    <recommendedName>
        <fullName evidence="2 8">Shikimate dehydrogenase (NADP(+))</fullName>
        <shortName evidence="8">SDH</shortName>
        <ecNumber evidence="2 8">1.1.1.25</ecNumber>
    </recommendedName>
</protein>
<feature type="domain" description="SDH C-terminal" evidence="11">
    <location>
        <begin position="243"/>
        <end position="263"/>
    </location>
</feature>
<evidence type="ECO:0000256" key="2">
    <source>
        <dbReference type="ARBA" id="ARBA00012962"/>
    </source>
</evidence>
<evidence type="ECO:0000313" key="12">
    <source>
        <dbReference type="EMBL" id="SDN00779.1"/>
    </source>
</evidence>
<keyword evidence="4 8" id="KW-0521">NADP</keyword>
<dbReference type="GO" id="GO:0009423">
    <property type="term" value="P:chorismate biosynthetic process"/>
    <property type="evidence" value="ECO:0007669"/>
    <property type="project" value="UniProtKB-UniRule"/>
</dbReference>
<feature type="binding site" evidence="8">
    <location>
        <begin position="15"/>
        <end position="17"/>
    </location>
    <ligand>
        <name>shikimate</name>
        <dbReference type="ChEBI" id="CHEBI:36208"/>
    </ligand>
</feature>
<feature type="binding site" evidence="8">
    <location>
        <begin position="152"/>
        <end position="157"/>
    </location>
    <ligand>
        <name>NADP(+)</name>
        <dbReference type="ChEBI" id="CHEBI:58349"/>
    </ligand>
</feature>
<dbReference type="InterPro" id="IPR041121">
    <property type="entry name" value="SDH_C"/>
</dbReference>
<feature type="active site" description="Proton acceptor" evidence="8">
    <location>
        <position position="66"/>
    </location>
</feature>
<dbReference type="InterPro" id="IPR011342">
    <property type="entry name" value="Shikimate_DH"/>
</dbReference>
<feature type="binding site" evidence="8">
    <location>
        <position position="102"/>
    </location>
    <ligand>
        <name>shikimate</name>
        <dbReference type="ChEBI" id="CHEBI:36208"/>
    </ligand>
</feature>
<dbReference type="InterPro" id="IPR022893">
    <property type="entry name" value="Shikimate_DH_fam"/>
</dbReference>
<dbReference type="Pfam" id="PF08501">
    <property type="entry name" value="Shikimate_dh_N"/>
    <property type="match status" value="1"/>
</dbReference>
<comment type="function">
    <text evidence="8">Involved in the biosynthesis of the chorismate, which leads to the biosynthesis of aromatic amino acids. Catalyzes the reversible NADPH linked reduction of 3-dehydroshikimate (DHSA) to yield shikimate (SA).</text>
</comment>
<dbReference type="HAMAP" id="MF_00222">
    <property type="entry name" value="Shikimate_DH_AroE"/>
    <property type="match status" value="1"/>
</dbReference>
<dbReference type="PANTHER" id="PTHR21089:SF1">
    <property type="entry name" value="BIFUNCTIONAL 3-DEHYDROQUINATE DEHYDRATASE_SHIKIMATE DEHYDROGENASE, CHLOROPLASTIC"/>
    <property type="match status" value="1"/>
</dbReference>
<evidence type="ECO:0000256" key="8">
    <source>
        <dbReference type="HAMAP-Rule" id="MF_00222"/>
    </source>
</evidence>
<dbReference type="EC" id="1.1.1.25" evidence="2 8"/>
<dbReference type="GO" id="GO:0019632">
    <property type="term" value="P:shikimate metabolic process"/>
    <property type="evidence" value="ECO:0007669"/>
    <property type="project" value="InterPro"/>
</dbReference>
<dbReference type="GO" id="GO:0005829">
    <property type="term" value="C:cytosol"/>
    <property type="evidence" value="ECO:0007669"/>
    <property type="project" value="TreeGrafter"/>
</dbReference>
<dbReference type="STRING" id="482461.SAMN05216244_3982"/>
<feature type="binding site" evidence="8">
    <location>
        <position position="220"/>
    </location>
    <ligand>
        <name>NADP(+)</name>
        <dbReference type="ChEBI" id="CHEBI:58349"/>
    </ligand>
</feature>
<evidence type="ECO:0000256" key="6">
    <source>
        <dbReference type="ARBA" id="ARBA00023141"/>
    </source>
</evidence>
<dbReference type="UniPathway" id="UPA00053">
    <property type="reaction ID" value="UER00087"/>
</dbReference>
<feature type="binding site" evidence="8">
    <location>
        <position position="243"/>
    </location>
    <ligand>
        <name>NADP(+)</name>
        <dbReference type="ChEBI" id="CHEBI:58349"/>
    </ligand>
</feature>
<keyword evidence="3 8" id="KW-0028">Amino-acid biosynthesis</keyword>
<dbReference type="GO" id="GO:0050661">
    <property type="term" value="F:NADP binding"/>
    <property type="evidence" value="ECO:0007669"/>
    <property type="project" value="InterPro"/>
</dbReference>
<dbReference type="InterPro" id="IPR013708">
    <property type="entry name" value="Shikimate_DH-bd_N"/>
</dbReference>
<dbReference type="Gene3D" id="3.40.50.720">
    <property type="entry name" value="NAD(P)-binding Rossmann-like Domain"/>
    <property type="match status" value="1"/>
</dbReference>
<comment type="subunit">
    <text evidence="8">Homodimer.</text>
</comment>
<keyword evidence="13" id="KW-1185">Reference proteome</keyword>
<evidence type="ECO:0000259" key="11">
    <source>
        <dbReference type="Pfam" id="PF18317"/>
    </source>
</evidence>
<comment type="catalytic activity">
    <reaction evidence="7 8">
        <text>shikimate + NADP(+) = 3-dehydroshikimate + NADPH + H(+)</text>
        <dbReference type="Rhea" id="RHEA:17737"/>
        <dbReference type="ChEBI" id="CHEBI:15378"/>
        <dbReference type="ChEBI" id="CHEBI:16630"/>
        <dbReference type="ChEBI" id="CHEBI:36208"/>
        <dbReference type="ChEBI" id="CHEBI:57783"/>
        <dbReference type="ChEBI" id="CHEBI:58349"/>
        <dbReference type="EC" id="1.1.1.25"/>
    </reaction>
</comment>
<comment type="pathway">
    <text evidence="1 8">Metabolic intermediate biosynthesis; chorismate biosynthesis; chorismate from D-erythrose 4-phosphate and phosphoenolpyruvate: step 4/7.</text>
</comment>
<dbReference type="InterPro" id="IPR006151">
    <property type="entry name" value="Shikm_DH/Glu-tRNA_Rdtase"/>
</dbReference>
<evidence type="ECO:0000259" key="9">
    <source>
        <dbReference type="Pfam" id="PF01488"/>
    </source>
</evidence>
<evidence type="ECO:0000259" key="10">
    <source>
        <dbReference type="Pfam" id="PF08501"/>
    </source>
</evidence>
<feature type="binding site" evidence="8">
    <location>
        <position position="250"/>
    </location>
    <ligand>
        <name>shikimate</name>
        <dbReference type="ChEBI" id="CHEBI:36208"/>
    </ligand>
</feature>
<dbReference type="Pfam" id="PF18317">
    <property type="entry name" value="SDH_C"/>
    <property type="match status" value="1"/>
</dbReference>
<evidence type="ECO:0000313" key="13">
    <source>
        <dbReference type="Proteomes" id="UP000182347"/>
    </source>
</evidence>
<feature type="domain" description="Shikimate dehydrogenase substrate binding N-terminal" evidence="10">
    <location>
        <begin position="7"/>
        <end position="89"/>
    </location>
</feature>
<dbReference type="EMBL" id="FNHF01000007">
    <property type="protein sequence ID" value="SDN00779.1"/>
    <property type="molecule type" value="Genomic_DNA"/>
</dbReference>
<feature type="binding site" evidence="8">
    <location>
        <position position="62"/>
    </location>
    <ligand>
        <name>shikimate</name>
        <dbReference type="ChEBI" id="CHEBI:36208"/>
    </ligand>
</feature>
<dbReference type="AlphaFoldDB" id="A0A1G9XVC3"/>
<evidence type="ECO:0000256" key="5">
    <source>
        <dbReference type="ARBA" id="ARBA00023002"/>
    </source>
</evidence>
<accession>A0A1G9XVC3</accession>
<dbReference type="RefSeq" id="WP_074600947.1">
    <property type="nucleotide sequence ID" value="NZ_FNHF01000007.1"/>
</dbReference>
<dbReference type="OrthoDB" id="9792692at2"/>
<dbReference type="SUPFAM" id="SSF53223">
    <property type="entry name" value="Aminoacid dehydrogenase-like, N-terminal domain"/>
    <property type="match status" value="1"/>
</dbReference>
<dbReference type="InterPro" id="IPR036291">
    <property type="entry name" value="NAD(P)-bd_dom_sf"/>
</dbReference>
<dbReference type="GO" id="GO:0008652">
    <property type="term" value="P:amino acid biosynthetic process"/>
    <property type="evidence" value="ECO:0007669"/>
    <property type="project" value="UniProtKB-KW"/>
</dbReference>
<dbReference type="PANTHER" id="PTHR21089">
    <property type="entry name" value="SHIKIMATE DEHYDROGENASE"/>
    <property type="match status" value="1"/>
</dbReference>
<comment type="caution">
    <text evidence="8">Lacks conserved residue(s) required for the propagation of feature annotation.</text>
</comment>
<keyword evidence="6 8" id="KW-0057">Aromatic amino acid biosynthesis</keyword>
<evidence type="ECO:0000256" key="7">
    <source>
        <dbReference type="ARBA" id="ARBA00049442"/>
    </source>
</evidence>
<keyword evidence="5 8" id="KW-0560">Oxidoreductase</keyword>
<dbReference type="Pfam" id="PF01488">
    <property type="entry name" value="Shikimate_DH"/>
    <property type="match status" value="1"/>
</dbReference>
<reference evidence="13" key="1">
    <citation type="submission" date="2016-10" db="EMBL/GenBank/DDBJ databases">
        <authorList>
            <person name="Varghese N."/>
            <person name="Submissions S."/>
        </authorList>
    </citation>
    <scope>NUCLEOTIDE SEQUENCE [LARGE SCALE GENOMIC DNA]</scope>
    <source>
        <strain evidence="13">CGMCC 1.6199</strain>
    </source>
</reference>
<evidence type="ECO:0000256" key="3">
    <source>
        <dbReference type="ARBA" id="ARBA00022605"/>
    </source>
</evidence>
<name>A0A1G9XVC3_9BACI</name>
<comment type="similarity">
    <text evidence="8">Belongs to the shikimate dehydrogenase family.</text>
</comment>
<dbReference type="Gene3D" id="3.40.50.10860">
    <property type="entry name" value="Leucine Dehydrogenase, chain A, domain 1"/>
    <property type="match status" value="1"/>
</dbReference>
<evidence type="ECO:0000256" key="1">
    <source>
        <dbReference type="ARBA" id="ARBA00004871"/>
    </source>
</evidence>
<dbReference type="GO" id="GO:0004764">
    <property type="term" value="F:shikimate 3-dehydrogenase (NADP+) activity"/>
    <property type="evidence" value="ECO:0007669"/>
    <property type="project" value="UniProtKB-UniRule"/>
</dbReference>
<dbReference type="Proteomes" id="UP000182347">
    <property type="component" value="Unassembled WGS sequence"/>
</dbReference>
<dbReference type="SUPFAM" id="SSF51735">
    <property type="entry name" value="NAD(P)-binding Rossmann-fold domains"/>
    <property type="match status" value="1"/>
</dbReference>